<sequence>MQYQANCRNCAKLVPAYTILADAQQVWQPRARGDAHAVKQPIFIDCSFMITLEMSKEATKQRSDRLVSFTQSIVRSPSLSGCEGEVAKLILLEMKSLGYDEVWTDQVGNLVGKINGDGGPTIMLNGHMDVVDPGPDDGWPHAAYGGEIVDGNLWGRGSVDMKGPVAAMIYGAAQFKQLGKKPIGDVLMTVAVMEEIGGLGSQFLVTETTADAGIVGEPSSNQLRLGHRGRIEIQVKFSGRSAHASAPSLGINPHFAAAEFLSRLGEIELADDPVLGRSTIAPTLYKTDQVSANVIPAEVTLFLDWRNAPSETPELAEQAIDTLAQSCTADFSDPPVVNVTRKMFKTYTGASRDFAAIFPPFVTQPSDRLAEVAGQVITSSTGNQQSDVWQFATDGGHLMKAGIPVVGFGPGDDRLAHTNQEHLNVAELQVATATYGPLCVALAEALDAGSQDTSA</sequence>
<dbReference type="Gene3D" id="3.30.70.360">
    <property type="match status" value="1"/>
</dbReference>
<accession>A0A5B1CHX0</accession>
<evidence type="ECO:0000313" key="7">
    <source>
        <dbReference type="Proteomes" id="UP000322699"/>
    </source>
</evidence>
<dbReference type="InterPro" id="IPR011650">
    <property type="entry name" value="Peptidase_M20_dimer"/>
</dbReference>
<dbReference type="AlphaFoldDB" id="A0A5B1CHX0"/>
<feature type="domain" description="Peptidase M20 dimerisation" evidence="5">
    <location>
        <begin position="226"/>
        <end position="324"/>
    </location>
</feature>
<dbReference type="PANTHER" id="PTHR43808">
    <property type="entry name" value="ACETYLORNITHINE DEACETYLASE"/>
    <property type="match status" value="1"/>
</dbReference>
<dbReference type="Gene3D" id="3.40.630.10">
    <property type="entry name" value="Zn peptidases"/>
    <property type="match status" value="2"/>
</dbReference>
<evidence type="ECO:0000256" key="3">
    <source>
        <dbReference type="ARBA" id="ARBA00022801"/>
    </source>
</evidence>
<dbReference type="EC" id="3.5.1.18" evidence="6"/>
<evidence type="ECO:0000256" key="1">
    <source>
        <dbReference type="ARBA" id="ARBA00001947"/>
    </source>
</evidence>
<keyword evidence="2" id="KW-0479">Metal-binding</keyword>
<evidence type="ECO:0000256" key="4">
    <source>
        <dbReference type="ARBA" id="ARBA00022833"/>
    </source>
</evidence>
<dbReference type="GO" id="GO:0009014">
    <property type="term" value="F:succinyl-diaminopimelate desuccinylase activity"/>
    <property type="evidence" value="ECO:0007669"/>
    <property type="project" value="UniProtKB-EC"/>
</dbReference>
<dbReference type="EMBL" id="VRLW01000001">
    <property type="protein sequence ID" value="KAA1259535.1"/>
    <property type="molecule type" value="Genomic_DNA"/>
</dbReference>
<comment type="caution">
    <text evidence="6">The sequence shown here is derived from an EMBL/GenBank/DDBJ whole genome shotgun (WGS) entry which is preliminary data.</text>
</comment>
<protein>
    <submittedName>
        <fullName evidence="6">Succinyl-diaminopimelate desuccinylase</fullName>
        <ecNumber evidence="6">3.5.1.18</ecNumber>
    </submittedName>
</protein>
<dbReference type="Pfam" id="PF01546">
    <property type="entry name" value="Peptidase_M20"/>
    <property type="match status" value="1"/>
</dbReference>
<dbReference type="InterPro" id="IPR050072">
    <property type="entry name" value="Peptidase_M20A"/>
</dbReference>
<dbReference type="OrthoDB" id="9792335at2"/>
<dbReference type="Proteomes" id="UP000322699">
    <property type="component" value="Unassembled WGS sequence"/>
</dbReference>
<keyword evidence="3 6" id="KW-0378">Hydrolase</keyword>
<keyword evidence="4" id="KW-0862">Zinc</keyword>
<evidence type="ECO:0000313" key="6">
    <source>
        <dbReference type="EMBL" id="KAA1259535.1"/>
    </source>
</evidence>
<gene>
    <name evidence="6" type="primary">dapE_2</name>
    <name evidence="6" type="ORF">LF1_20690</name>
</gene>
<dbReference type="PANTHER" id="PTHR43808:SF28">
    <property type="entry name" value="[LYSW]-LYSINE_[LYSW]-ORNITHINE HYDROLASE"/>
    <property type="match status" value="1"/>
</dbReference>
<dbReference type="GO" id="GO:0046872">
    <property type="term" value="F:metal ion binding"/>
    <property type="evidence" value="ECO:0007669"/>
    <property type="project" value="UniProtKB-KW"/>
</dbReference>
<dbReference type="SUPFAM" id="SSF53187">
    <property type="entry name" value="Zn-dependent exopeptidases"/>
    <property type="match status" value="1"/>
</dbReference>
<dbReference type="InterPro" id="IPR036264">
    <property type="entry name" value="Bact_exopeptidase_dim_dom"/>
</dbReference>
<dbReference type="PROSITE" id="PS00759">
    <property type="entry name" value="ARGE_DAPE_CPG2_2"/>
    <property type="match status" value="1"/>
</dbReference>
<dbReference type="PROSITE" id="PS00758">
    <property type="entry name" value="ARGE_DAPE_CPG2_1"/>
    <property type="match status" value="1"/>
</dbReference>
<comment type="cofactor">
    <cofactor evidence="1">
        <name>Zn(2+)</name>
        <dbReference type="ChEBI" id="CHEBI:29105"/>
    </cofactor>
</comment>
<dbReference type="Pfam" id="PF07687">
    <property type="entry name" value="M20_dimer"/>
    <property type="match status" value="1"/>
</dbReference>
<name>A0A5B1CHX0_9BACT</name>
<dbReference type="InterPro" id="IPR001261">
    <property type="entry name" value="ArgE/DapE_CS"/>
</dbReference>
<proteinExistence type="predicted"/>
<evidence type="ECO:0000256" key="2">
    <source>
        <dbReference type="ARBA" id="ARBA00022723"/>
    </source>
</evidence>
<dbReference type="SUPFAM" id="SSF55031">
    <property type="entry name" value="Bacterial exopeptidase dimerisation domain"/>
    <property type="match status" value="1"/>
</dbReference>
<keyword evidence="7" id="KW-1185">Reference proteome</keyword>
<evidence type="ECO:0000259" key="5">
    <source>
        <dbReference type="Pfam" id="PF07687"/>
    </source>
</evidence>
<organism evidence="6 7">
    <name type="scientific">Rubripirellula obstinata</name>
    <dbReference type="NCBI Taxonomy" id="406547"/>
    <lineage>
        <taxon>Bacteria</taxon>
        <taxon>Pseudomonadati</taxon>
        <taxon>Planctomycetota</taxon>
        <taxon>Planctomycetia</taxon>
        <taxon>Pirellulales</taxon>
        <taxon>Pirellulaceae</taxon>
        <taxon>Rubripirellula</taxon>
    </lineage>
</organism>
<dbReference type="CDD" id="cd08659">
    <property type="entry name" value="M20_ArgE_DapE-like"/>
    <property type="match status" value="1"/>
</dbReference>
<reference evidence="6 7" key="1">
    <citation type="submission" date="2019-08" db="EMBL/GenBank/DDBJ databases">
        <title>Deep-cultivation of Planctomycetes and their phenomic and genomic characterization uncovers novel biology.</title>
        <authorList>
            <person name="Wiegand S."/>
            <person name="Jogler M."/>
            <person name="Boedeker C."/>
            <person name="Pinto D."/>
            <person name="Vollmers J."/>
            <person name="Rivas-Marin E."/>
            <person name="Kohn T."/>
            <person name="Peeters S.H."/>
            <person name="Heuer A."/>
            <person name="Rast P."/>
            <person name="Oberbeckmann S."/>
            <person name="Bunk B."/>
            <person name="Jeske O."/>
            <person name="Meyerdierks A."/>
            <person name="Storesund J.E."/>
            <person name="Kallscheuer N."/>
            <person name="Luecker S."/>
            <person name="Lage O.M."/>
            <person name="Pohl T."/>
            <person name="Merkel B.J."/>
            <person name="Hornburger P."/>
            <person name="Mueller R.-W."/>
            <person name="Bruemmer F."/>
            <person name="Labrenz M."/>
            <person name="Spormann A.M."/>
            <person name="Op Den Camp H."/>
            <person name="Overmann J."/>
            <person name="Amann R."/>
            <person name="Jetten M.S.M."/>
            <person name="Mascher T."/>
            <person name="Medema M.H."/>
            <person name="Devos D.P."/>
            <person name="Kaster A.-K."/>
            <person name="Ovreas L."/>
            <person name="Rohde M."/>
            <person name="Galperin M.Y."/>
            <person name="Jogler C."/>
        </authorList>
    </citation>
    <scope>NUCLEOTIDE SEQUENCE [LARGE SCALE GENOMIC DNA]</scope>
    <source>
        <strain evidence="6 7">LF1</strain>
    </source>
</reference>
<dbReference type="InterPro" id="IPR002933">
    <property type="entry name" value="Peptidase_M20"/>
</dbReference>